<evidence type="ECO:0000256" key="4">
    <source>
        <dbReference type="ARBA" id="ARBA00023136"/>
    </source>
</evidence>
<feature type="transmembrane region" description="Helical" evidence="7">
    <location>
        <begin position="185"/>
        <end position="207"/>
    </location>
</feature>
<feature type="region of interest" description="Disordered" evidence="6">
    <location>
        <begin position="330"/>
        <end position="385"/>
    </location>
</feature>
<protein>
    <recommendedName>
        <fullName evidence="8">Rhodopsin domain-containing protein</fullName>
    </recommendedName>
</protein>
<keyword evidence="3 7" id="KW-1133">Transmembrane helix</keyword>
<organism evidence="9 10">
    <name type="scientific">Diaporthe vaccinii</name>
    <dbReference type="NCBI Taxonomy" id="105482"/>
    <lineage>
        <taxon>Eukaryota</taxon>
        <taxon>Fungi</taxon>
        <taxon>Dikarya</taxon>
        <taxon>Ascomycota</taxon>
        <taxon>Pezizomycotina</taxon>
        <taxon>Sordariomycetes</taxon>
        <taxon>Sordariomycetidae</taxon>
        <taxon>Diaporthales</taxon>
        <taxon>Diaporthaceae</taxon>
        <taxon>Diaporthe</taxon>
        <taxon>Diaporthe eres species complex</taxon>
    </lineage>
</organism>
<sequence>MLQACPRIISSPVDINMADTGLQPLAIGISIAAPCVAFVFVLLRLYSRYFITRNLGWDDGLIVLPMILSIAQAYTTVMGIKVNFLGYHAKDIPLDQMDPVLGAKYNYATQLLYNPILALVKNGMLLFFLRVGGSIDNLRLFIIAIIVLNTLMMVSIFLIDLLQCIPIEKTFYSNTAGTCIQVGDFFIGTAAATILTDILVMIIPIWLTWNLKMKMRKKLAVIFLLSMGLFVTGISVYRMYYLIEAYYGVPNPDATYGVGGTASSIEVNLAIASACGPFLKPMILHFFPSFFGRESTNRYYEYYEDNPPDVMYQGGAANYSATASASASATKISRRTSLRRKDDKGRCEPEIELQSPVGKNSKSLRRGKTTMTSALAEDEEDDSSERRMVTTMDFMDMFPGHEQEVETGGEGQWMKNGIMRETSVNITYSPKFSDEDLQNRKATAPGSAF</sequence>
<reference evidence="9 10" key="1">
    <citation type="submission" date="2024-03" db="EMBL/GenBank/DDBJ databases">
        <title>A high-quality draft genome sequence of Diaporthe vaccinii, a causative agent of upright dieback and viscid rot disease in cranberry plants.</title>
        <authorList>
            <person name="Sarrasin M."/>
            <person name="Lang B.F."/>
            <person name="Burger G."/>
        </authorList>
    </citation>
    <scope>NUCLEOTIDE SEQUENCE [LARGE SCALE GENOMIC DNA]</scope>
    <source>
        <strain evidence="9 10">IS7</strain>
    </source>
</reference>
<evidence type="ECO:0000313" key="10">
    <source>
        <dbReference type="Proteomes" id="UP001600888"/>
    </source>
</evidence>
<name>A0ABR4ELV2_9PEZI</name>
<keyword evidence="10" id="KW-1185">Reference proteome</keyword>
<dbReference type="Proteomes" id="UP001600888">
    <property type="component" value="Unassembled WGS sequence"/>
</dbReference>
<feature type="transmembrane region" description="Helical" evidence="7">
    <location>
        <begin position="141"/>
        <end position="165"/>
    </location>
</feature>
<keyword evidence="4 7" id="KW-0472">Membrane</keyword>
<dbReference type="PANTHER" id="PTHR33048">
    <property type="entry name" value="PTH11-LIKE INTEGRAL MEMBRANE PROTEIN (AFU_ORTHOLOGUE AFUA_5G11245)"/>
    <property type="match status" value="1"/>
</dbReference>
<comment type="similarity">
    <text evidence="5">Belongs to the SAT4 family.</text>
</comment>
<evidence type="ECO:0000256" key="1">
    <source>
        <dbReference type="ARBA" id="ARBA00004141"/>
    </source>
</evidence>
<proteinExistence type="inferred from homology"/>
<feature type="region of interest" description="Disordered" evidence="6">
    <location>
        <begin position="430"/>
        <end position="449"/>
    </location>
</feature>
<feature type="transmembrane region" description="Helical" evidence="7">
    <location>
        <begin position="55"/>
        <end position="74"/>
    </location>
</feature>
<dbReference type="EMBL" id="JBAWTH010000043">
    <property type="protein sequence ID" value="KAL2283315.1"/>
    <property type="molecule type" value="Genomic_DNA"/>
</dbReference>
<dbReference type="InterPro" id="IPR049326">
    <property type="entry name" value="Rhodopsin_dom_fungi"/>
</dbReference>
<comment type="subcellular location">
    <subcellularLocation>
        <location evidence="1">Membrane</location>
        <topology evidence="1">Multi-pass membrane protein</topology>
    </subcellularLocation>
</comment>
<evidence type="ECO:0000313" key="9">
    <source>
        <dbReference type="EMBL" id="KAL2283315.1"/>
    </source>
</evidence>
<feature type="transmembrane region" description="Helical" evidence="7">
    <location>
        <begin position="219"/>
        <end position="240"/>
    </location>
</feature>
<feature type="transmembrane region" description="Helical" evidence="7">
    <location>
        <begin position="111"/>
        <end position="129"/>
    </location>
</feature>
<dbReference type="Pfam" id="PF20684">
    <property type="entry name" value="Fung_rhodopsin"/>
    <property type="match status" value="1"/>
</dbReference>
<gene>
    <name evidence="9" type="ORF">FJTKL_09947</name>
</gene>
<dbReference type="PANTHER" id="PTHR33048:SF47">
    <property type="entry name" value="INTEGRAL MEMBRANE PROTEIN-RELATED"/>
    <property type="match status" value="1"/>
</dbReference>
<comment type="caution">
    <text evidence="9">The sequence shown here is derived from an EMBL/GenBank/DDBJ whole genome shotgun (WGS) entry which is preliminary data.</text>
</comment>
<feature type="compositionally biased region" description="Basic and acidic residues" evidence="6">
    <location>
        <begin position="339"/>
        <end position="349"/>
    </location>
</feature>
<accession>A0ABR4ELV2</accession>
<evidence type="ECO:0000256" key="5">
    <source>
        <dbReference type="ARBA" id="ARBA00038359"/>
    </source>
</evidence>
<feature type="domain" description="Rhodopsin" evidence="8">
    <location>
        <begin position="43"/>
        <end position="283"/>
    </location>
</feature>
<evidence type="ECO:0000256" key="3">
    <source>
        <dbReference type="ARBA" id="ARBA00022989"/>
    </source>
</evidence>
<evidence type="ECO:0000256" key="6">
    <source>
        <dbReference type="SAM" id="MobiDB-lite"/>
    </source>
</evidence>
<evidence type="ECO:0000256" key="7">
    <source>
        <dbReference type="SAM" id="Phobius"/>
    </source>
</evidence>
<evidence type="ECO:0000256" key="2">
    <source>
        <dbReference type="ARBA" id="ARBA00022692"/>
    </source>
</evidence>
<evidence type="ECO:0000259" key="8">
    <source>
        <dbReference type="Pfam" id="PF20684"/>
    </source>
</evidence>
<dbReference type="InterPro" id="IPR052337">
    <property type="entry name" value="SAT4-like"/>
</dbReference>
<keyword evidence="2 7" id="KW-0812">Transmembrane</keyword>
<feature type="transmembrane region" description="Helical" evidence="7">
    <location>
        <begin position="25"/>
        <end position="43"/>
    </location>
</feature>